<comment type="caution">
    <text evidence="2">The sequence shown here is derived from an EMBL/GenBank/DDBJ whole genome shotgun (WGS) entry which is preliminary data.</text>
</comment>
<gene>
    <name evidence="2" type="ORF">Poly41_01920</name>
</gene>
<organism evidence="2 3">
    <name type="scientific">Novipirellula artificiosorum</name>
    <dbReference type="NCBI Taxonomy" id="2528016"/>
    <lineage>
        <taxon>Bacteria</taxon>
        <taxon>Pseudomonadati</taxon>
        <taxon>Planctomycetota</taxon>
        <taxon>Planctomycetia</taxon>
        <taxon>Pirellulales</taxon>
        <taxon>Pirellulaceae</taxon>
        <taxon>Novipirellula</taxon>
    </lineage>
</organism>
<dbReference type="Gene3D" id="2.60.40.60">
    <property type="entry name" value="Cadherins"/>
    <property type="match status" value="1"/>
</dbReference>
<reference evidence="2 3" key="1">
    <citation type="submission" date="2019-02" db="EMBL/GenBank/DDBJ databases">
        <title>Deep-cultivation of Planctomycetes and their phenomic and genomic characterization uncovers novel biology.</title>
        <authorList>
            <person name="Wiegand S."/>
            <person name="Jogler M."/>
            <person name="Boedeker C."/>
            <person name="Pinto D."/>
            <person name="Vollmers J."/>
            <person name="Rivas-Marin E."/>
            <person name="Kohn T."/>
            <person name="Peeters S.H."/>
            <person name="Heuer A."/>
            <person name="Rast P."/>
            <person name="Oberbeckmann S."/>
            <person name="Bunk B."/>
            <person name="Jeske O."/>
            <person name="Meyerdierks A."/>
            <person name="Storesund J.E."/>
            <person name="Kallscheuer N."/>
            <person name="Luecker S."/>
            <person name="Lage O.M."/>
            <person name="Pohl T."/>
            <person name="Merkel B.J."/>
            <person name="Hornburger P."/>
            <person name="Mueller R.-W."/>
            <person name="Bruemmer F."/>
            <person name="Labrenz M."/>
            <person name="Spormann A.M."/>
            <person name="Op Den Camp H."/>
            <person name="Overmann J."/>
            <person name="Amann R."/>
            <person name="Jetten M.S.M."/>
            <person name="Mascher T."/>
            <person name="Medema M.H."/>
            <person name="Devos D.P."/>
            <person name="Kaster A.-K."/>
            <person name="Ovreas L."/>
            <person name="Rohde M."/>
            <person name="Galperin M.Y."/>
            <person name="Jogler C."/>
        </authorList>
    </citation>
    <scope>NUCLEOTIDE SEQUENCE [LARGE SCALE GENOMIC DNA]</scope>
    <source>
        <strain evidence="2 3">Poly41</strain>
    </source>
</reference>
<dbReference type="GO" id="GO:0005509">
    <property type="term" value="F:calcium ion binding"/>
    <property type="evidence" value="ECO:0007669"/>
    <property type="project" value="InterPro"/>
</dbReference>
<dbReference type="OrthoDB" id="278280at2"/>
<keyword evidence="3" id="KW-1185">Reference proteome</keyword>
<keyword evidence="1" id="KW-0812">Transmembrane</keyword>
<evidence type="ECO:0000256" key="1">
    <source>
        <dbReference type="SAM" id="Phobius"/>
    </source>
</evidence>
<evidence type="ECO:0008006" key="4">
    <source>
        <dbReference type="Google" id="ProtNLM"/>
    </source>
</evidence>
<dbReference type="GO" id="GO:0016020">
    <property type="term" value="C:membrane"/>
    <property type="evidence" value="ECO:0007669"/>
    <property type="project" value="InterPro"/>
</dbReference>
<sequence>MTQRERILSIAVGGLFVLVALQWGFTKYRTAVRTRSNRIETLRNEQLQIEERLLQGAYADRQMGEYLSRSLPGNPERARSDYQSWLLDMLHQSELSDPRVNPSGTMPVGDLYRRLSYSVDGRTDLTKLVKMLHAFYSKDYLQRISKLSISPARDKPGQLDLKMSIDALALMAASDESKPIPDQSWRVDPDLTVYQNRILNRNFFEPPNKAPEFTGNSTVEAIIGKETTLPLTFKDPEQHRLSFEFVEQPIESVKLDERTGTLTVKSDEKREFDVLVRVVDSGYPNRTTEQKVTVKVVDPPPEPEPEPEYQFDDATQTVLTGLVRGREDWRAWMNVRTRGKTLKLRVGDEFEIGKVKGKVIDVNAKYVVLESEGRRFELKQGEVLAEAAEQAMVD</sequence>
<keyword evidence="1" id="KW-0472">Membrane</keyword>
<keyword evidence="1" id="KW-1133">Transmembrane helix</keyword>
<dbReference type="RefSeq" id="WP_146524055.1">
    <property type="nucleotide sequence ID" value="NZ_SJPV01000001.1"/>
</dbReference>
<dbReference type="Proteomes" id="UP000319143">
    <property type="component" value="Unassembled WGS sequence"/>
</dbReference>
<dbReference type="EMBL" id="SJPV01000001">
    <property type="protein sequence ID" value="TWU41899.1"/>
    <property type="molecule type" value="Genomic_DNA"/>
</dbReference>
<evidence type="ECO:0000313" key="3">
    <source>
        <dbReference type="Proteomes" id="UP000319143"/>
    </source>
</evidence>
<dbReference type="CDD" id="cd11304">
    <property type="entry name" value="Cadherin_repeat"/>
    <property type="match status" value="1"/>
</dbReference>
<name>A0A5C6E3W1_9BACT</name>
<dbReference type="SUPFAM" id="SSF49313">
    <property type="entry name" value="Cadherin-like"/>
    <property type="match status" value="1"/>
</dbReference>
<feature type="transmembrane region" description="Helical" evidence="1">
    <location>
        <begin position="7"/>
        <end position="25"/>
    </location>
</feature>
<evidence type="ECO:0000313" key="2">
    <source>
        <dbReference type="EMBL" id="TWU41899.1"/>
    </source>
</evidence>
<accession>A0A5C6E3W1</accession>
<proteinExistence type="predicted"/>
<dbReference type="InterPro" id="IPR015919">
    <property type="entry name" value="Cadherin-like_sf"/>
</dbReference>
<protein>
    <recommendedName>
        <fullName evidence="4">Cadherin domain-containing protein</fullName>
    </recommendedName>
</protein>
<dbReference type="AlphaFoldDB" id="A0A5C6E3W1"/>